<keyword evidence="3 5" id="KW-0732">Signal</keyword>
<dbReference type="GO" id="GO:0009289">
    <property type="term" value="C:pilus"/>
    <property type="evidence" value="ECO:0007669"/>
    <property type="project" value="UniProtKB-SubCell"/>
</dbReference>
<protein>
    <submittedName>
        <fullName evidence="6">PAP fimbrial minor pilin protein</fullName>
    </submittedName>
</protein>
<evidence type="ECO:0000256" key="4">
    <source>
        <dbReference type="ARBA" id="ARBA00023263"/>
    </source>
</evidence>
<feature type="signal peptide" evidence="5">
    <location>
        <begin position="1"/>
        <end position="26"/>
    </location>
</feature>
<dbReference type="Proteomes" id="UP000254208">
    <property type="component" value="Unassembled WGS sequence"/>
</dbReference>
<evidence type="ECO:0000256" key="5">
    <source>
        <dbReference type="SAM" id="SignalP"/>
    </source>
</evidence>
<comment type="similarity">
    <text evidence="2">Belongs to the fimbrial protein family.</text>
</comment>
<evidence type="ECO:0000256" key="3">
    <source>
        <dbReference type="ARBA" id="ARBA00022729"/>
    </source>
</evidence>
<dbReference type="PANTHER" id="PTHR33420:SF3">
    <property type="entry name" value="FIMBRIAL SUBUNIT ELFA"/>
    <property type="match status" value="1"/>
</dbReference>
<sequence length="181" mass="20238">MKGFIYLRRKVSSLFLLTLFLSPQMAASSHGWGKVTMNGEIVDTACAIDIGSRDQTINMGVLPTSYIREVGKGPIKEFNIKLIDCRWEKYSKDNNEWNSLEVTFDGPSEGDFFTLSGEAKGVQLALHDISGYSITPGKPLPALGITPGTMILKYQMQLVTNYHPVKAGNYQTLLRFKVDYY</sequence>
<comment type="subcellular location">
    <subcellularLocation>
        <location evidence="1">Fimbrium</location>
    </subcellularLocation>
</comment>
<dbReference type="SUPFAM" id="SSF49401">
    <property type="entry name" value="Bacterial adhesins"/>
    <property type="match status" value="1"/>
</dbReference>
<proteinExistence type="inferred from homology"/>
<reference evidence="6 7" key="1">
    <citation type="submission" date="2018-06" db="EMBL/GenBank/DDBJ databases">
        <authorList>
            <consortium name="Pathogen Informatics"/>
            <person name="Doyle S."/>
        </authorList>
    </citation>
    <scope>NUCLEOTIDE SEQUENCE [LARGE SCALE GENOMIC DNA]</scope>
    <source>
        <strain evidence="6 7">NCTC11801</strain>
    </source>
</reference>
<dbReference type="Gene3D" id="2.60.40.1090">
    <property type="entry name" value="Fimbrial-type adhesion domain"/>
    <property type="match status" value="1"/>
</dbReference>
<evidence type="ECO:0000256" key="2">
    <source>
        <dbReference type="ARBA" id="ARBA00006671"/>
    </source>
</evidence>
<feature type="chain" id="PRO_5016698059" evidence="5">
    <location>
        <begin position="27"/>
        <end position="181"/>
    </location>
</feature>
<dbReference type="InterPro" id="IPR050263">
    <property type="entry name" value="Bact_Fimbrial_Adh_Pro"/>
</dbReference>
<dbReference type="EMBL" id="UGTZ01000001">
    <property type="protein sequence ID" value="SUC29221.1"/>
    <property type="molecule type" value="Genomic_DNA"/>
</dbReference>
<dbReference type="InterPro" id="IPR036937">
    <property type="entry name" value="Adhesion_dom_fimbrial_sf"/>
</dbReference>
<name>A0A379FKL2_PRORE</name>
<keyword evidence="4" id="KW-0281">Fimbrium</keyword>
<accession>A0A379FKL2</accession>
<dbReference type="InterPro" id="IPR008966">
    <property type="entry name" value="Adhesion_dom_sf"/>
</dbReference>
<dbReference type="RefSeq" id="WP_238562716.1">
    <property type="nucleotide sequence ID" value="NZ_ABEXOE020000025.1"/>
</dbReference>
<evidence type="ECO:0000256" key="1">
    <source>
        <dbReference type="ARBA" id="ARBA00004561"/>
    </source>
</evidence>
<gene>
    <name evidence="6" type="primary">papH_1</name>
    <name evidence="6" type="ORF">NCTC11801_00115</name>
</gene>
<dbReference type="AlphaFoldDB" id="A0A379FKL2"/>
<evidence type="ECO:0000313" key="7">
    <source>
        <dbReference type="Proteomes" id="UP000254208"/>
    </source>
</evidence>
<dbReference type="PANTHER" id="PTHR33420">
    <property type="entry name" value="FIMBRIAL SUBUNIT ELFA-RELATED"/>
    <property type="match status" value="1"/>
</dbReference>
<dbReference type="GO" id="GO:0043709">
    <property type="term" value="P:cell adhesion involved in single-species biofilm formation"/>
    <property type="evidence" value="ECO:0007669"/>
    <property type="project" value="TreeGrafter"/>
</dbReference>
<evidence type="ECO:0000313" key="6">
    <source>
        <dbReference type="EMBL" id="SUC29221.1"/>
    </source>
</evidence>
<organism evidence="6 7">
    <name type="scientific">Providencia rettgeri</name>
    <dbReference type="NCBI Taxonomy" id="587"/>
    <lineage>
        <taxon>Bacteria</taxon>
        <taxon>Pseudomonadati</taxon>
        <taxon>Pseudomonadota</taxon>
        <taxon>Gammaproteobacteria</taxon>
        <taxon>Enterobacterales</taxon>
        <taxon>Morganellaceae</taxon>
        <taxon>Providencia</taxon>
    </lineage>
</organism>